<dbReference type="Proteomes" id="UP000033140">
    <property type="component" value="Unassembled WGS sequence"/>
</dbReference>
<accession>A0A0E9NA04</accession>
<evidence type="ECO:0000313" key="2">
    <source>
        <dbReference type="EMBL" id="GAO46659.1"/>
    </source>
</evidence>
<protein>
    <submittedName>
        <fullName evidence="2">Uncharacterized protein</fullName>
    </submittedName>
</protein>
<organism evidence="2 3">
    <name type="scientific">Saitoella complicata (strain BCRC 22490 / CBS 7301 / JCM 7358 / NBRC 10748 / NRRL Y-17804)</name>
    <dbReference type="NCBI Taxonomy" id="698492"/>
    <lineage>
        <taxon>Eukaryota</taxon>
        <taxon>Fungi</taxon>
        <taxon>Dikarya</taxon>
        <taxon>Ascomycota</taxon>
        <taxon>Taphrinomycotina</taxon>
        <taxon>Taphrinomycotina incertae sedis</taxon>
        <taxon>Saitoella</taxon>
    </lineage>
</organism>
<feature type="region of interest" description="Disordered" evidence="1">
    <location>
        <begin position="143"/>
        <end position="163"/>
    </location>
</feature>
<sequence length="163" mass="17433">MGVGEGGGEVLSKARRKSSSSVDRLRRLDNVTQAPRNGRDRPKSENGQAPGVFASGTGGKKLGLNLCATSGLVSLYSAFAHSAGSIHLLVIHETRKLTFSIAKHQPVRASDISGHHSKYPAEASLSTGVQRNIANRPTERTKLIFPKNGPRTNQAVHEETISK</sequence>
<reference evidence="2 3" key="3">
    <citation type="journal article" date="2015" name="Genome Announc.">
        <title>Draft Genome Sequence of the Archiascomycetous Yeast Saitoella complicata.</title>
        <authorList>
            <person name="Yamauchi K."/>
            <person name="Kondo S."/>
            <person name="Hamamoto M."/>
            <person name="Takahashi Y."/>
            <person name="Ogura Y."/>
            <person name="Hayashi T."/>
            <person name="Nishida H."/>
        </authorList>
    </citation>
    <scope>NUCLEOTIDE SEQUENCE [LARGE SCALE GENOMIC DNA]</scope>
    <source>
        <strain evidence="2 3">NRRL Y-17804</strain>
    </source>
</reference>
<dbReference type="EMBL" id="BACD03000005">
    <property type="protein sequence ID" value="GAO46659.1"/>
    <property type="molecule type" value="Genomic_DNA"/>
</dbReference>
<evidence type="ECO:0000313" key="3">
    <source>
        <dbReference type="Proteomes" id="UP000033140"/>
    </source>
</evidence>
<name>A0A0E9NA04_SAICN</name>
<dbReference type="AlphaFoldDB" id="A0A0E9NA04"/>
<evidence type="ECO:0000256" key="1">
    <source>
        <dbReference type="SAM" id="MobiDB-lite"/>
    </source>
</evidence>
<gene>
    <name evidence="2" type="ORF">G7K_0885-t1</name>
</gene>
<reference evidence="2 3" key="2">
    <citation type="journal article" date="2014" name="J. Gen. Appl. Microbiol.">
        <title>The early diverging ascomycetous budding yeast Saitoella complicata has three histone deacetylases belonging to the Clr6, Hos2, and Rpd3 lineages.</title>
        <authorList>
            <person name="Nishida H."/>
            <person name="Matsumoto T."/>
            <person name="Kondo S."/>
            <person name="Hamamoto M."/>
            <person name="Yoshikawa H."/>
        </authorList>
    </citation>
    <scope>NUCLEOTIDE SEQUENCE [LARGE SCALE GENOMIC DNA]</scope>
    <source>
        <strain evidence="2 3">NRRL Y-17804</strain>
    </source>
</reference>
<proteinExistence type="predicted"/>
<keyword evidence="3" id="KW-1185">Reference proteome</keyword>
<comment type="caution">
    <text evidence="2">The sequence shown here is derived from an EMBL/GenBank/DDBJ whole genome shotgun (WGS) entry which is preliminary data.</text>
</comment>
<reference evidence="2 3" key="1">
    <citation type="journal article" date="2011" name="J. Gen. Appl. Microbiol.">
        <title>Draft genome sequencing of the enigmatic yeast Saitoella complicata.</title>
        <authorList>
            <person name="Nishida H."/>
            <person name="Hamamoto M."/>
            <person name="Sugiyama J."/>
        </authorList>
    </citation>
    <scope>NUCLEOTIDE SEQUENCE [LARGE SCALE GENOMIC DNA]</scope>
    <source>
        <strain evidence="2 3">NRRL Y-17804</strain>
    </source>
</reference>
<feature type="region of interest" description="Disordered" evidence="1">
    <location>
        <begin position="1"/>
        <end position="55"/>
    </location>
</feature>